<dbReference type="Pfam" id="PF00450">
    <property type="entry name" value="Peptidase_S10"/>
    <property type="match status" value="2"/>
</dbReference>
<dbReference type="Proteomes" id="UP000631114">
    <property type="component" value="Unassembled WGS sequence"/>
</dbReference>
<accession>A0A835LKY8</accession>
<dbReference type="InterPro" id="IPR029058">
    <property type="entry name" value="AB_hydrolase_fold"/>
</dbReference>
<sequence length="191" mass="21385">ATHIASYPRKHWLILAVFLIFTSTVGYIRIFSLEGLTSQKPLIRSNTDLIKDGLPGQPSPMAFQQYAGYITVDVLKGRSLFYYFVEAAVVDPTTKPLILWLNGVANIIFLESPAGVGFSYSNTTADYSLTGDSRTAKDTYRFLIKWLQRFPMYADIDFVIAGESYAGLSILSEYHGVLSNPFKRCTESIEL</sequence>
<keyword evidence="2" id="KW-0378">Hydrolase</keyword>
<comment type="similarity">
    <text evidence="1 2">Belongs to the peptidase S10 family.</text>
</comment>
<reference evidence="4 5" key="1">
    <citation type="submission" date="2020-10" db="EMBL/GenBank/DDBJ databases">
        <title>The Coptis chinensis genome and diversification of protoberbering-type alkaloids.</title>
        <authorList>
            <person name="Wang B."/>
            <person name="Shu S."/>
            <person name="Song C."/>
            <person name="Liu Y."/>
        </authorList>
    </citation>
    <scope>NUCLEOTIDE SEQUENCE [LARGE SCALE GENOMIC DNA]</scope>
    <source>
        <strain evidence="4">HL-2020</strain>
        <tissue evidence="4">Leaf</tissue>
    </source>
</reference>
<keyword evidence="2" id="KW-0121">Carboxypeptidase</keyword>
<evidence type="ECO:0000313" key="5">
    <source>
        <dbReference type="Proteomes" id="UP000631114"/>
    </source>
</evidence>
<dbReference type="EMBL" id="JADFTS010000007">
    <property type="protein sequence ID" value="KAF9596332.1"/>
    <property type="molecule type" value="Genomic_DNA"/>
</dbReference>
<keyword evidence="3" id="KW-0472">Membrane</keyword>
<dbReference type="GO" id="GO:0005773">
    <property type="term" value="C:vacuole"/>
    <property type="evidence" value="ECO:0007669"/>
    <property type="project" value="TreeGrafter"/>
</dbReference>
<protein>
    <recommendedName>
        <fullName evidence="2">Carboxypeptidase</fullName>
        <ecNumber evidence="2">3.4.16.-</ecNumber>
    </recommendedName>
</protein>
<name>A0A835LKY8_9MAGN</name>
<evidence type="ECO:0000313" key="4">
    <source>
        <dbReference type="EMBL" id="KAF9596332.1"/>
    </source>
</evidence>
<feature type="transmembrane region" description="Helical" evidence="3">
    <location>
        <begin position="12"/>
        <end position="31"/>
    </location>
</feature>
<comment type="caution">
    <text evidence="4">The sequence shown here is derived from an EMBL/GenBank/DDBJ whole genome shotgun (WGS) entry which is preliminary data.</text>
</comment>
<feature type="non-terminal residue" evidence="4">
    <location>
        <position position="191"/>
    </location>
</feature>
<evidence type="ECO:0000256" key="3">
    <source>
        <dbReference type="SAM" id="Phobius"/>
    </source>
</evidence>
<evidence type="ECO:0000256" key="2">
    <source>
        <dbReference type="RuleBase" id="RU361156"/>
    </source>
</evidence>
<keyword evidence="2" id="KW-0645">Protease</keyword>
<dbReference type="InterPro" id="IPR001563">
    <property type="entry name" value="Peptidase_S10"/>
</dbReference>
<evidence type="ECO:0000256" key="1">
    <source>
        <dbReference type="ARBA" id="ARBA00009431"/>
    </source>
</evidence>
<keyword evidence="3" id="KW-1133">Transmembrane helix</keyword>
<dbReference type="OrthoDB" id="443318at2759"/>
<gene>
    <name evidence="4" type="ORF">IFM89_008858</name>
</gene>
<dbReference type="PANTHER" id="PTHR11802:SF470">
    <property type="entry name" value="CARBOXYPEPTIDASE"/>
    <property type="match status" value="1"/>
</dbReference>
<dbReference type="InterPro" id="IPR018202">
    <property type="entry name" value="Ser_caboxypep_ser_AS"/>
</dbReference>
<dbReference type="Gene3D" id="3.40.50.1820">
    <property type="entry name" value="alpha/beta hydrolase"/>
    <property type="match status" value="2"/>
</dbReference>
<dbReference type="GO" id="GO:0004185">
    <property type="term" value="F:serine-type carboxypeptidase activity"/>
    <property type="evidence" value="ECO:0007669"/>
    <property type="project" value="UniProtKB-UniRule"/>
</dbReference>
<organism evidence="4 5">
    <name type="scientific">Coptis chinensis</name>
    <dbReference type="NCBI Taxonomy" id="261450"/>
    <lineage>
        <taxon>Eukaryota</taxon>
        <taxon>Viridiplantae</taxon>
        <taxon>Streptophyta</taxon>
        <taxon>Embryophyta</taxon>
        <taxon>Tracheophyta</taxon>
        <taxon>Spermatophyta</taxon>
        <taxon>Magnoliopsida</taxon>
        <taxon>Ranunculales</taxon>
        <taxon>Ranunculaceae</taxon>
        <taxon>Coptidoideae</taxon>
        <taxon>Coptis</taxon>
    </lineage>
</organism>
<dbReference type="PANTHER" id="PTHR11802">
    <property type="entry name" value="SERINE PROTEASE FAMILY S10 SERINE CARBOXYPEPTIDASE"/>
    <property type="match status" value="1"/>
</dbReference>
<dbReference type="AlphaFoldDB" id="A0A835LKY8"/>
<keyword evidence="5" id="KW-1185">Reference proteome</keyword>
<dbReference type="PROSITE" id="PS00131">
    <property type="entry name" value="CARBOXYPEPT_SER_SER"/>
    <property type="match status" value="1"/>
</dbReference>
<dbReference type="GO" id="GO:0006508">
    <property type="term" value="P:proteolysis"/>
    <property type="evidence" value="ECO:0007669"/>
    <property type="project" value="UniProtKB-KW"/>
</dbReference>
<dbReference type="SUPFAM" id="SSF53474">
    <property type="entry name" value="alpha/beta-Hydrolases"/>
    <property type="match status" value="1"/>
</dbReference>
<keyword evidence="3" id="KW-0812">Transmembrane</keyword>
<dbReference type="EC" id="3.4.16.-" evidence="2"/>
<proteinExistence type="inferred from homology"/>
<dbReference type="PRINTS" id="PR00724">
    <property type="entry name" value="CRBOXYPTASEC"/>
</dbReference>